<feature type="non-terminal residue" evidence="2">
    <location>
        <position position="56"/>
    </location>
</feature>
<dbReference type="EMBL" id="JAMKFB020000003">
    <property type="protein sequence ID" value="KAL0199044.1"/>
    <property type="molecule type" value="Genomic_DNA"/>
</dbReference>
<evidence type="ECO:0000313" key="2">
    <source>
        <dbReference type="EMBL" id="KAL0199044.1"/>
    </source>
</evidence>
<sequence length="56" mass="6638">MSDPEIIPLSERDSTAENQQQQQQQPDSHDEEAALNKLWPHVTCTLRRNRYDEFLK</sequence>
<comment type="caution">
    <text evidence="2">The sequence shown here is derived from an EMBL/GenBank/DDBJ whole genome shotgun (WGS) entry which is preliminary data.</text>
</comment>
<gene>
    <name evidence="2" type="ORF">M9458_007584</name>
</gene>
<proteinExistence type="predicted"/>
<dbReference type="AlphaFoldDB" id="A0ABD0RKR9"/>
<name>A0ABD0RKR9_CIRMR</name>
<evidence type="ECO:0000256" key="1">
    <source>
        <dbReference type="SAM" id="MobiDB-lite"/>
    </source>
</evidence>
<accession>A0ABD0RKR9</accession>
<evidence type="ECO:0000313" key="3">
    <source>
        <dbReference type="Proteomes" id="UP001529510"/>
    </source>
</evidence>
<dbReference type="Proteomes" id="UP001529510">
    <property type="component" value="Unassembled WGS sequence"/>
</dbReference>
<protein>
    <submittedName>
        <fullName evidence="2">Uncharacterized protein</fullName>
    </submittedName>
</protein>
<keyword evidence="3" id="KW-1185">Reference proteome</keyword>
<organism evidence="2 3">
    <name type="scientific">Cirrhinus mrigala</name>
    <name type="common">Mrigala</name>
    <dbReference type="NCBI Taxonomy" id="683832"/>
    <lineage>
        <taxon>Eukaryota</taxon>
        <taxon>Metazoa</taxon>
        <taxon>Chordata</taxon>
        <taxon>Craniata</taxon>
        <taxon>Vertebrata</taxon>
        <taxon>Euteleostomi</taxon>
        <taxon>Actinopterygii</taxon>
        <taxon>Neopterygii</taxon>
        <taxon>Teleostei</taxon>
        <taxon>Ostariophysi</taxon>
        <taxon>Cypriniformes</taxon>
        <taxon>Cyprinidae</taxon>
        <taxon>Labeoninae</taxon>
        <taxon>Labeonini</taxon>
        <taxon>Cirrhinus</taxon>
    </lineage>
</organism>
<feature type="region of interest" description="Disordered" evidence="1">
    <location>
        <begin position="1"/>
        <end position="34"/>
    </location>
</feature>
<reference evidence="2 3" key="1">
    <citation type="submission" date="2024-05" db="EMBL/GenBank/DDBJ databases">
        <title>Genome sequencing and assembly of Indian major carp, Cirrhinus mrigala (Hamilton, 1822).</title>
        <authorList>
            <person name="Mohindra V."/>
            <person name="Chowdhury L.M."/>
            <person name="Lal K."/>
            <person name="Jena J.K."/>
        </authorList>
    </citation>
    <scope>NUCLEOTIDE SEQUENCE [LARGE SCALE GENOMIC DNA]</scope>
    <source>
        <strain evidence="2">CM1030</strain>
        <tissue evidence="2">Blood</tissue>
    </source>
</reference>